<keyword evidence="1" id="KW-1133">Transmembrane helix</keyword>
<proteinExistence type="predicted"/>
<keyword evidence="1" id="KW-0812">Transmembrane</keyword>
<gene>
    <name evidence="2" type="ORF">CKO25_13785</name>
</gene>
<evidence type="ECO:0000313" key="2">
    <source>
        <dbReference type="EMBL" id="MBK1645700.1"/>
    </source>
</evidence>
<evidence type="ECO:0000256" key="1">
    <source>
        <dbReference type="SAM" id="Phobius"/>
    </source>
</evidence>
<comment type="caution">
    <text evidence="2">The sequence shown here is derived from an EMBL/GenBank/DDBJ whole genome shotgun (WGS) entry which is preliminary data.</text>
</comment>
<dbReference type="EMBL" id="NRSD01000014">
    <property type="protein sequence ID" value="MBK1645700.1"/>
    <property type="molecule type" value="Genomic_DNA"/>
</dbReference>
<name>A0A9X0WJM7_9GAMM</name>
<sequence>MAVFLGFAAGVACFVVRDVAFAAPAMPVAVLDLSGAALLGTAGALRAGLVLVAVGDFAGTDGLAATFFGTVVVLVAAFLVGVAALGAVFLVTMVFSSAMSLARLTESDVIDSSRSRAPDLMPSWLTQPLQAAVMSLNDEVRTSGCRGPLIPDSEDTPGR</sequence>
<accession>A0A9X0WJM7</accession>
<dbReference type="Proteomes" id="UP001138802">
    <property type="component" value="Unassembled WGS sequence"/>
</dbReference>
<reference evidence="2 3" key="1">
    <citation type="journal article" date="2020" name="Microorganisms">
        <title>Osmotic Adaptation and Compatible Solute Biosynthesis of Phototrophic Bacteria as Revealed from Genome Analyses.</title>
        <authorList>
            <person name="Imhoff J.F."/>
            <person name="Rahn T."/>
            <person name="Kunzel S."/>
            <person name="Keller A."/>
            <person name="Neulinger S.C."/>
        </authorList>
    </citation>
    <scope>NUCLEOTIDE SEQUENCE [LARGE SCALE GENOMIC DNA]</scope>
    <source>
        <strain evidence="2 3">DSM 21303</strain>
    </source>
</reference>
<organism evidence="2 3">
    <name type="scientific">Thiocapsa imhoffii</name>
    <dbReference type="NCBI Taxonomy" id="382777"/>
    <lineage>
        <taxon>Bacteria</taxon>
        <taxon>Pseudomonadati</taxon>
        <taxon>Pseudomonadota</taxon>
        <taxon>Gammaproteobacteria</taxon>
        <taxon>Chromatiales</taxon>
        <taxon>Chromatiaceae</taxon>
        <taxon>Thiocapsa</taxon>
    </lineage>
</organism>
<keyword evidence="1" id="KW-0472">Membrane</keyword>
<feature type="transmembrane region" description="Helical" evidence="1">
    <location>
        <begin position="71"/>
        <end position="95"/>
    </location>
</feature>
<keyword evidence="3" id="KW-1185">Reference proteome</keyword>
<protein>
    <submittedName>
        <fullName evidence="2">Uncharacterized protein</fullName>
    </submittedName>
</protein>
<dbReference type="AlphaFoldDB" id="A0A9X0WJM7"/>
<feature type="transmembrane region" description="Helical" evidence="1">
    <location>
        <begin position="38"/>
        <end position="59"/>
    </location>
</feature>
<evidence type="ECO:0000313" key="3">
    <source>
        <dbReference type="Proteomes" id="UP001138802"/>
    </source>
</evidence>